<dbReference type="GO" id="GO:0000462">
    <property type="term" value="P:maturation of SSU-rRNA from tricistronic rRNA transcript (SSU-rRNA, 5.8S rRNA, LSU-rRNA)"/>
    <property type="evidence" value="ECO:0007669"/>
    <property type="project" value="TreeGrafter"/>
</dbReference>
<dbReference type="Pfam" id="PF04408">
    <property type="entry name" value="WHD_HA2"/>
    <property type="match status" value="1"/>
</dbReference>
<evidence type="ECO:0000256" key="5">
    <source>
        <dbReference type="ARBA" id="ARBA00022806"/>
    </source>
</evidence>
<dbReference type="InterPro" id="IPR011709">
    <property type="entry name" value="DEAD-box_helicase_OB_fold"/>
</dbReference>
<dbReference type="AlphaFoldDB" id="A0A2C5ZRQ5"/>
<dbReference type="InterPro" id="IPR011545">
    <property type="entry name" value="DEAD/DEAH_box_helicase_dom"/>
</dbReference>
<feature type="compositionally biased region" description="Basic and acidic residues" evidence="8">
    <location>
        <begin position="36"/>
        <end position="52"/>
    </location>
</feature>
<evidence type="ECO:0000259" key="10">
    <source>
        <dbReference type="PROSITE" id="PS51194"/>
    </source>
</evidence>
<feature type="compositionally biased region" description="Basic and acidic residues" evidence="8">
    <location>
        <begin position="16"/>
        <end position="26"/>
    </location>
</feature>
<dbReference type="CDD" id="cd17982">
    <property type="entry name" value="DEXHc_DHX37"/>
    <property type="match status" value="1"/>
</dbReference>
<evidence type="ECO:0000256" key="4">
    <source>
        <dbReference type="ARBA" id="ARBA00022801"/>
    </source>
</evidence>
<dbReference type="EC" id="3.6.4.13" evidence="2"/>
<keyword evidence="6" id="KW-0067">ATP-binding</keyword>
<feature type="compositionally biased region" description="Acidic residues" evidence="8">
    <location>
        <begin position="211"/>
        <end position="229"/>
    </location>
</feature>
<comment type="caution">
    <text evidence="11">The sequence shown here is derived from an EMBL/GenBank/DDBJ whole genome shotgun (WGS) entry which is preliminary data.</text>
</comment>
<dbReference type="InterPro" id="IPR014001">
    <property type="entry name" value="Helicase_ATP-bd"/>
</dbReference>
<dbReference type="SMART" id="SM00490">
    <property type="entry name" value="HELICc"/>
    <property type="match status" value="1"/>
</dbReference>
<feature type="region of interest" description="Disordered" evidence="8">
    <location>
        <begin position="1"/>
        <end position="62"/>
    </location>
</feature>
<keyword evidence="12" id="KW-1185">Reference proteome</keyword>
<comment type="similarity">
    <text evidence="1">Belongs to the DEAD box helicase family. DEAH subfamily.</text>
</comment>
<evidence type="ECO:0000256" key="6">
    <source>
        <dbReference type="ARBA" id="ARBA00022840"/>
    </source>
</evidence>
<feature type="compositionally biased region" description="Basic residues" evidence="8">
    <location>
        <begin position="1"/>
        <end position="15"/>
    </location>
</feature>
<proteinExistence type="inferred from homology"/>
<dbReference type="GO" id="GO:0003724">
    <property type="term" value="F:RNA helicase activity"/>
    <property type="evidence" value="ECO:0007669"/>
    <property type="project" value="UniProtKB-EC"/>
</dbReference>
<dbReference type="SMART" id="SM00487">
    <property type="entry name" value="DEXDc"/>
    <property type="match status" value="1"/>
</dbReference>
<dbReference type="Gene3D" id="1.20.120.1080">
    <property type="match status" value="1"/>
</dbReference>
<dbReference type="GO" id="GO:0005730">
    <property type="term" value="C:nucleolus"/>
    <property type="evidence" value="ECO:0007669"/>
    <property type="project" value="TreeGrafter"/>
</dbReference>
<accession>A0A2C5ZRQ5</accession>
<feature type="compositionally biased region" description="Basic and acidic residues" evidence="8">
    <location>
        <begin position="104"/>
        <end position="121"/>
    </location>
</feature>
<dbReference type="PANTHER" id="PTHR18934:SF99">
    <property type="entry name" value="ATP-DEPENDENT RNA HELICASE DHX37-RELATED"/>
    <property type="match status" value="1"/>
</dbReference>
<evidence type="ECO:0000256" key="7">
    <source>
        <dbReference type="ARBA" id="ARBA00047984"/>
    </source>
</evidence>
<feature type="domain" description="Helicase ATP-binding" evidence="9">
    <location>
        <begin position="324"/>
        <end position="501"/>
    </location>
</feature>
<protein>
    <recommendedName>
        <fullName evidence="2">RNA helicase</fullName>
        <ecNumber evidence="2">3.6.4.13</ecNumber>
    </recommendedName>
</protein>
<keyword evidence="3" id="KW-0547">Nucleotide-binding</keyword>
<sequence length="1148" mass="127945">MAKYKPRQRKHKVLARQKESGQHEIEDSNQQVLPARSKELRENKARMKDELRQQGVKVSGKKAKRLEKYMDKKLRMEENRQLLAKLAAHKMDTSLLVSSSKLGQGRETKKQAQARIAKEDQVGSGLKRPLELDDQGRPAIAKRQKRGGVKSTVHLERQEPEGTEYEEWNGFGSSDEEIDDDSSREDSDEAQELLSEDEDVSSHGLSQGSDDASDQESTTDDDDDDDEQVGELKDKRPSGFKAWAMQQRNDALGHQPSTVIASALEIPKPQNFTPRPPEQDALPLELQPTEKTDRKAYSVVVDRRPEIQQARLKLPVVAEEQRLMEAIHNNDVVIICGSTGSGKTTQVPQFLFEAGYGASGSPTSGMVGITQPRRVAAVSMSRRVAEELGDYSHAVAYQIRFEGSVDSKTKIKFMTDGVLLREVAQDFPLSKYSAIIIDEAHERSINTDILIGILSRISKFRAEQSRENPSMQPLKLIIMSATLMIQDFTMNTKLFPSPPPVLHVEGRQHPVVMHFSRKTNHDYVDEAFRKISRGHRKLPPGGFLVFLTGRDEILRLSKQLGSAFGGVSSCQEPRVQISARDVPMEAEDIEFGDYGIHDWTDADECSDEEEEDQEEEFKVCHEGEEVVTLKMQILPLYSLLPTREQQKVFQPPPDGHRQVILATNVAETSLTIPGIRFVFDCGRVKERKYDRVSQVQSYDIGWISKASADQRAGRAGRTGPGHCYRLYSSAVFERDFAPFAEPEIARMPIEGVALQLKAMRLPRIVNFPFPTPPQRESLAKAEKLLALLSATSPEGKITEIGKAMSLLSLSPRFARILLVGHLHDCLPYTIAMVAGLSAAEIFLPEVVAVPSLASNKNDGSWTNADVVAEDGQANVRRLFRAVHENFCSLDDGSDAIKVLQVVGEFAHDASEKWCQDHFVRFKVLQEIQQLRRQLTHLIRDNLAAFASLTYQEKLDAPSEKQVKALKQMVAVGFIDRVAIRADQAPNPPEQFRRPSRAIDVPYIPLVPMETRAGAGVDGQSRLVYLHPLSALARLSTDECPQYVVYSHLQRASAAPSGPEGQKQPKTRMHALTDVSGSQLAALAKGTPLISYGKPIKEVKSSVTNGVITRECWVVPYLRAESSAGSQGWPLPARKVKQRKIAGKGWVVE</sequence>
<dbReference type="SUPFAM" id="SSF52540">
    <property type="entry name" value="P-loop containing nucleoside triphosphate hydrolases"/>
    <property type="match status" value="1"/>
</dbReference>
<organism evidence="11 12">
    <name type="scientific">Ophiocordyceps australis</name>
    <dbReference type="NCBI Taxonomy" id="1399860"/>
    <lineage>
        <taxon>Eukaryota</taxon>
        <taxon>Fungi</taxon>
        <taxon>Dikarya</taxon>
        <taxon>Ascomycota</taxon>
        <taxon>Pezizomycotina</taxon>
        <taxon>Sordariomycetes</taxon>
        <taxon>Hypocreomycetidae</taxon>
        <taxon>Hypocreales</taxon>
        <taxon>Ophiocordycipitaceae</taxon>
        <taxon>Ophiocordyceps</taxon>
    </lineage>
</organism>
<dbReference type="OrthoDB" id="10253254at2759"/>
<gene>
    <name evidence="11" type="ORF">CDD82_2649</name>
</gene>
<dbReference type="PANTHER" id="PTHR18934">
    <property type="entry name" value="ATP-DEPENDENT RNA HELICASE"/>
    <property type="match status" value="1"/>
</dbReference>
<feature type="compositionally biased region" description="Acidic residues" evidence="8">
    <location>
        <begin position="174"/>
        <end position="199"/>
    </location>
</feature>
<feature type="domain" description="Helicase C-terminal" evidence="10">
    <location>
        <begin position="576"/>
        <end position="760"/>
    </location>
</feature>
<dbReference type="Proteomes" id="UP000224854">
    <property type="component" value="Unassembled WGS sequence"/>
</dbReference>
<dbReference type="InterPro" id="IPR007502">
    <property type="entry name" value="Helicase-assoc_dom"/>
</dbReference>
<dbReference type="Pfam" id="PF00270">
    <property type="entry name" value="DEAD"/>
    <property type="match status" value="1"/>
</dbReference>
<evidence type="ECO:0000256" key="8">
    <source>
        <dbReference type="SAM" id="MobiDB-lite"/>
    </source>
</evidence>
<evidence type="ECO:0000256" key="1">
    <source>
        <dbReference type="ARBA" id="ARBA00008792"/>
    </source>
</evidence>
<keyword evidence="4" id="KW-0378">Hydrolase</keyword>
<keyword evidence="5" id="KW-0347">Helicase</keyword>
<dbReference type="CDD" id="cd18791">
    <property type="entry name" value="SF2_C_RHA"/>
    <property type="match status" value="1"/>
</dbReference>
<dbReference type="GO" id="GO:1990904">
    <property type="term" value="C:ribonucleoprotein complex"/>
    <property type="evidence" value="ECO:0007669"/>
    <property type="project" value="UniProtKB-ARBA"/>
</dbReference>
<dbReference type="PROSITE" id="PS51192">
    <property type="entry name" value="HELICASE_ATP_BIND_1"/>
    <property type="match status" value="1"/>
</dbReference>
<dbReference type="EMBL" id="NJEU01000002">
    <property type="protein sequence ID" value="PHH83777.1"/>
    <property type="molecule type" value="Genomic_DNA"/>
</dbReference>
<dbReference type="SMART" id="SM00847">
    <property type="entry name" value="HA2"/>
    <property type="match status" value="1"/>
</dbReference>
<reference evidence="11 12" key="1">
    <citation type="submission" date="2017-06" db="EMBL/GenBank/DDBJ databases">
        <title>Ant-infecting Ophiocordyceps genomes reveal a high diversity of potential behavioral manipulation genes and a possible major role for enterotoxins.</title>
        <authorList>
            <person name="De Bekker C."/>
            <person name="Evans H.C."/>
            <person name="Brachmann A."/>
            <person name="Hughes D.P."/>
        </authorList>
    </citation>
    <scope>NUCLEOTIDE SEQUENCE [LARGE SCALE GENOMIC DNA]</scope>
    <source>
        <strain evidence="11 12">1348a</strain>
    </source>
</reference>
<dbReference type="InterPro" id="IPR002464">
    <property type="entry name" value="DNA/RNA_helicase_DEAH_CS"/>
</dbReference>
<feature type="region of interest" description="Disordered" evidence="8">
    <location>
        <begin position="98"/>
        <end position="240"/>
    </location>
</feature>
<dbReference type="InterPro" id="IPR048333">
    <property type="entry name" value="HA2_WH"/>
</dbReference>
<evidence type="ECO:0000259" key="9">
    <source>
        <dbReference type="PROSITE" id="PS51192"/>
    </source>
</evidence>
<dbReference type="Pfam" id="PF07717">
    <property type="entry name" value="OB_NTP_bind"/>
    <property type="match status" value="1"/>
</dbReference>
<evidence type="ECO:0000313" key="12">
    <source>
        <dbReference type="Proteomes" id="UP000224854"/>
    </source>
</evidence>
<name>A0A2C5ZRQ5_9HYPO</name>
<evidence type="ECO:0000256" key="3">
    <source>
        <dbReference type="ARBA" id="ARBA00022741"/>
    </source>
</evidence>
<dbReference type="FunFam" id="3.40.50.300:FF:000637">
    <property type="entry name" value="ATP-dependent RNA helicase DHX37/DHR1"/>
    <property type="match status" value="1"/>
</dbReference>
<dbReference type="GO" id="GO:0016787">
    <property type="term" value="F:hydrolase activity"/>
    <property type="evidence" value="ECO:0007669"/>
    <property type="project" value="UniProtKB-KW"/>
</dbReference>
<dbReference type="PROSITE" id="PS00690">
    <property type="entry name" value="DEAH_ATP_HELICASE"/>
    <property type="match status" value="1"/>
</dbReference>
<dbReference type="InterPro" id="IPR027417">
    <property type="entry name" value="P-loop_NTPase"/>
</dbReference>
<evidence type="ECO:0000256" key="2">
    <source>
        <dbReference type="ARBA" id="ARBA00012552"/>
    </source>
</evidence>
<dbReference type="GO" id="GO:0003723">
    <property type="term" value="F:RNA binding"/>
    <property type="evidence" value="ECO:0007669"/>
    <property type="project" value="TreeGrafter"/>
</dbReference>
<dbReference type="InterPro" id="IPR001650">
    <property type="entry name" value="Helicase_C-like"/>
</dbReference>
<dbReference type="Pfam" id="PF00271">
    <property type="entry name" value="Helicase_C"/>
    <property type="match status" value="1"/>
</dbReference>
<dbReference type="Gene3D" id="3.40.50.300">
    <property type="entry name" value="P-loop containing nucleotide triphosphate hydrolases"/>
    <property type="match status" value="2"/>
</dbReference>
<dbReference type="PROSITE" id="PS51194">
    <property type="entry name" value="HELICASE_CTER"/>
    <property type="match status" value="1"/>
</dbReference>
<comment type="catalytic activity">
    <reaction evidence="7">
        <text>ATP + H2O = ADP + phosphate + H(+)</text>
        <dbReference type="Rhea" id="RHEA:13065"/>
        <dbReference type="ChEBI" id="CHEBI:15377"/>
        <dbReference type="ChEBI" id="CHEBI:15378"/>
        <dbReference type="ChEBI" id="CHEBI:30616"/>
        <dbReference type="ChEBI" id="CHEBI:43474"/>
        <dbReference type="ChEBI" id="CHEBI:456216"/>
        <dbReference type="EC" id="3.6.4.13"/>
    </reaction>
</comment>
<evidence type="ECO:0000313" key="11">
    <source>
        <dbReference type="EMBL" id="PHH83777.1"/>
    </source>
</evidence>
<dbReference type="Pfam" id="PF21010">
    <property type="entry name" value="HA2_C"/>
    <property type="match status" value="1"/>
</dbReference>
<dbReference type="GO" id="GO:0005524">
    <property type="term" value="F:ATP binding"/>
    <property type="evidence" value="ECO:0007669"/>
    <property type="project" value="UniProtKB-KW"/>
</dbReference>